<dbReference type="Gene3D" id="3.40.1480.10">
    <property type="entry name" value="MOFRL domain"/>
    <property type="match status" value="1"/>
</dbReference>
<feature type="non-terminal residue" evidence="2">
    <location>
        <position position="1"/>
    </location>
</feature>
<dbReference type="InterPro" id="IPR037035">
    <property type="entry name" value="GK-like_C_sf"/>
</dbReference>
<sequence length="187" mass="19800">ETPKPGEQTFSRVNNLIVGSNRTATHAALQQAQLEGFNTSILTNYIQGEANQVGKVFAAILKQMSDENQPIPRPACLIVGGETTVTKQGGGFGGRNQEIALSAVRDLAGLNDVALITLATDGGDGPTEAAGAVVTGETYQRAQNQNMDPHTFLADNNAYNFFKPLDDLLITGPTQTNVNDLAFLLAI</sequence>
<dbReference type="GO" id="GO:0005737">
    <property type="term" value="C:cytoplasm"/>
    <property type="evidence" value="ECO:0007669"/>
    <property type="project" value="TreeGrafter"/>
</dbReference>
<accession>X1BEE2</accession>
<evidence type="ECO:0000313" key="2">
    <source>
        <dbReference type="EMBL" id="GAG82463.1"/>
    </source>
</evidence>
<dbReference type="FunFam" id="3.40.1480.10:FF:000002">
    <property type="entry name" value="Glycerate kinase"/>
    <property type="match status" value="1"/>
</dbReference>
<dbReference type="InterPro" id="IPR039760">
    <property type="entry name" value="MOFRL_protein"/>
</dbReference>
<dbReference type="InterPro" id="IPR007835">
    <property type="entry name" value="MOFRL"/>
</dbReference>
<evidence type="ECO:0000259" key="1">
    <source>
        <dbReference type="Pfam" id="PF05161"/>
    </source>
</evidence>
<proteinExistence type="predicted"/>
<dbReference type="Pfam" id="PF05161">
    <property type="entry name" value="MOFRL"/>
    <property type="match status" value="1"/>
</dbReference>
<dbReference type="GO" id="GO:0008887">
    <property type="term" value="F:glycerate kinase activity"/>
    <property type="evidence" value="ECO:0007669"/>
    <property type="project" value="InterPro"/>
</dbReference>
<dbReference type="SUPFAM" id="SSF82544">
    <property type="entry name" value="GckA/TtuD-like"/>
    <property type="match status" value="1"/>
</dbReference>
<dbReference type="PANTHER" id="PTHR12227:SF0">
    <property type="entry name" value="GLYCERATE KINASE"/>
    <property type="match status" value="1"/>
</dbReference>
<gene>
    <name evidence="2" type="ORF">S01H4_35915</name>
</gene>
<comment type="caution">
    <text evidence="2">The sequence shown here is derived from an EMBL/GenBank/DDBJ whole genome shotgun (WGS) entry which is preliminary data.</text>
</comment>
<dbReference type="AlphaFoldDB" id="X1BEE2"/>
<organism evidence="2">
    <name type="scientific">marine sediment metagenome</name>
    <dbReference type="NCBI Taxonomy" id="412755"/>
    <lineage>
        <taxon>unclassified sequences</taxon>
        <taxon>metagenomes</taxon>
        <taxon>ecological metagenomes</taxon>
    </lineage>
</organism>
<reference evidence="2" key="1">
    <citation type="journal article" date="2014" name="Front. Microbiol.">
        <title>High frequency of phylogenetically diverse reductive dehalogenase-homologous genes in deep subseafloor sedimentary metagenomes.</title>
        <authorList>
            <person name="Kawai M."/>
            <person name="Futagami T."/>
            <person name="Toyoda A."/>
            <person name="Takaki Y."/>
            <person name="Nishi S."/>
            <person name="Hori S."/>
            <person name="Arai W."/>
            <person name="Tsubouchi T."/>
            <person name="Morono Y."/>
            <person name="Uchiyama I."/>
            <person name="Ito T."/>
            <person name="Fujiyama A."/>
            <person name="Inagaki F."/>
            <person name="Takami H."/>
        </authorList>
    </citation>
    <scope>NUCLEOTIDE SEQUENCE</scope>
    <source>
        <strain evidence="2">Expedition CK06-06</strain>
    </source>
</reference>
<name>X1BEE2_9ZZZZ</name>
<protein>
    <recommendedName>
        <fullName evidence="1">MOFRL domain-containing protein</fullName>
    </recommendedName>
</protein>
<dbReference type="PANTHER" id="PTHR12227">
    <property type="entry name" value="GLYCERATE KINASE"/>
    <property type="match status" value="1"/>
</dbReference>
<dbReference type="EMBL" id="BART01019145">
    <property type="protein sequence ID" value="GAG82463.1"/>
    <property type="molecule type" value="Genomic_DNA"/>
</dbReference>
<feature type="domain" description="MOFRL" evidence="1">
    <location>
        <begin position="75"/>
        <end position="180"/>
    </location>
</feature>